<evidence type="ECO:0000313" key="7">
    <source>
        <dbReference type="Proteomes" id="UP000515203"/>
    </source>
</evidence>
<dbReference type="GeneID" id="101581172"/>
<feature type="coiled-coil region" evidence="4">
    <location>
        <begin position="380"/>
        <end position="435"/>
    </location>
</feature>
<reference evidence="8" key="1">
    <citation type="submission" date="2025-08" db="UniProtKB">
        <authorList>
            <consortium name="RefSeq"/>
        </authorList>
    </citation>
    <scope>IDENTIFICATION</scope>
</reference>
<keyword evidence="4" id="KW-0175">Coiled coil</keyword>
<name>A0A6P6EZ43_OCTDE</name>
<feature type="coiled-coil region" evidence="4">
    <location>
        <begin position="472"/>
        <end position="499"/>
    </location>
</feature>
<accession>A0A6P6EZ43</accession>
<dbReference type="Pfam" id="PF15908">
    <property type="entry name" value="HMMR_C"/>
    <property type="match status" value="1"/>
</dbReference>
<keyword evidence="2" id="KW-0963">Cytoplasm</keyword>
<feature type="coiled-coil region" evidence="4">
    <location>
        <begin position="86"/>
        <end position="155"/>
    </location>
</feature>
<dbReference type="InterPro" id="IPR026203">
    <property type="entry name" value="IHABP"/>
</dbReference>
<dbReference type="GO" id="GO:0016020">
    <property type="term" value="C:membrane"/>
    <property type="evidence" value="ECO:0007669"/>
    <property type="project" value="TreeGrafter"/>
</dbReference>
<protein>
    <submittedName>
        <fullName evidence="8">Hyaluronan mediated motility receptor</fullName>
    </submittedName>
</protein>
<feature type="coiled-coil region" evidence="4">
    <location>
        <begin position="197"/>
        <end position="344"/>
    </location>
</feature>
<sequence length="647" mass="74417">MSFPKAPLKRFNDPSGCAPSPGAYDVNTSEPPKGPVSFQKSQRFKKRKAESQQNLNVDKDTTVPASAKKAKALELKKEPQKSDKDLKRLEKEIRVLVQERGAQDKRIQSMETELEKMEARLNAAVREKTSLSASNASLEKQLMELTRTNDLLKSKFSEDGNQKNMRILSLELMKLRNKRETKMRSMMAKQESMEMKLQVTQRNFQESQGKIAELEGKLVSIEKEKIDEKSETEKLLEYIEEISCASDQVEKYKLDITHLEEMLEEKNQEILSLKQSLEENVVRLSTQVEELNAKCQLLGTEKEDLVNRNRERDENLSVEMQNLKEELILERQEHERLRQKELETESLLHQEKELSSSLQQKLFSFQEEMLKERNICAEELKLALEELDTVQHKEEQLENLVKQLEDETKTTAEALRLVEQQLKEKEAELEKNHTAHIQATLTLQEKYNSTVQHLGDVTAAFESYKALTISEISDLKMENASLQEKMANAEKSTEDVQHKMLKTESANQECESLGNIQAQHDAGGSQLQQLDAFEAEKLSLLNEHGATQEQLNKIRDSYAELLGHQNLKQKIKHVVKLKDENSQLKSEVSKLRSQLAKKKHNEIKLQEELNKVLGVKRFDPSKAFQHECKENVALQTPLKEGKKGIHV</sequence>
<dbReference type="Proteomes" id="UP000515203">
    <property type="component" value="Unplaced"/>
</dbReference>
<organism evidence="7 8">
    <name type="scientific">Octodon degus</name>
    <name type="common">Degu</name>
    <name type="synonym">Sciurus degus</name>
    <dbReference type="NCBI Taxonomy" id="10160"/>
    <lineage>
        <taxon>Eukaryota</taxon>
        <taxon>Metazoa</taxon>
        <taxon>Chordata</taxon>
        <taxon>Craniata</taxon>
        <taxon>Vertebrata</taxon>
        <taxon>Euteleostomi</taxon>
        <taxon>Mammalia</taxon>
        <taxon>Eutheria</taxon>
        <taxon>Euarchontoglires</taxon>
        <taxon>Glires</taxon>
        <taxon>Rodentia</taxon>
        <taxon>Hystricomorpha</taxon>
        <taxon>Octodontidae</taxon>
        <taxon>Octodon</taxon>
    </lineage>
</organism>
<dbReference type="Pfam" id="PF15905">
    <property type="entry name" value="HMMR_N"/>
    <property type="match status" value="1"/>
</dbReference>
<evidence type="ECO:0000256" key="3">
    <source>
        <dbReference type="ARBA" id="ARBA00023212"/>
    </source>
</evidence>
<dbReference type="CTD" id="3161"/>
<dbReference type="GO" id="GO:0005819">
    <property type="term" value="C:spindle"/>
    <property type="evidence" value="ECO:0007669"/>
    <property type="project" value="UniProtKB-SubCell"/>
</dbReference>
<comment type="subcellular location">
    <subcellularLocation>
        <location evidence="1">Cytoplasm</location>
        <location evidence="1">Cytoskeleton</location>
        <location evidence="1">Spindle</location>
    </subcellularLocation>
</comment>
<evidence type="ECO:0000313" key="8">
    <source>
        <dbReference type="RefSeq" id="XP_023577554.1"/>
    </source>
</evidence>
<evidence type="ECO:0000256" key="4">
    <source>
        <dbReference type="SAM" id="Coils"/>
    </source>
</evidence>
<feature type="domain" description="Hyaluronan-mediated motility receptor C-terminal" evidence="6">
    <location>
        <begin position="527"/>
        <end position="641"/>
    </location>
</feature>
<dbReference type="PANTHER" id="PTHR18956:SF6">
    <property type="entry name" value="HYALURONAN MEDIATED MOTILITY RECEPTOR"/>
    <property type="match status" value="1"/>
</dbReference>
<dbReference type="RefSeq" id="XP_023577554.1">
    <property type="nucleotide sequence ID" value="XM_023721786.1"/>
</dbReference>
<keyword evidence="3" id="KW-0206">Cytoskeleton</keyword>
<dbReference type="AlphaFoldDB" id="A0A6P6EZ43"/>
<dbReference type="InParanoid" id="A0A6P6EZ43"/>
<feature type="coiled-coil region" evidence="4">
    <location>
        <begin position="567"/>
        <end position="608"/>
    </location>
</feature>
<proteinExistence type="predicted"/>
<feature type="compositionally biased region" description="Basic and acidic residues" evidence="5">
    <location>
        <begin position="71"/>
        <end position="86"/>
    </location>
</feature>
<dbReference type="OrthoDB" id="419631at2759"/>
<dbReference type="FunCoup" id="A0A6P6EZ43">
    <property type="interactions" value="757"/>
</dbReference>
<dbReference type="PANTHER" id="PTHR18956">
    <property type="entry name" value="HYALURONAN MEDIATED MOTILITY RECEPTOR"/>
    <property type="match status" value="1"/>
</dbReference>
<evidence type="ECO:0000256" key="5">
    <source>
        <dbReference type="SAM" id="MobiDB-lite"/>
    </source>
</evidence>
<evidence type="ECO:0000256" key="1">
    <source>
        <dbReference type="ARBA" id="ARBA00004186"/>
    </source>
</evidence>
<dbReference type="InterPro" id="IPR031794">
    <property type="entry name" value="HMMR_C"/>
</dbReference>
<gene>
    <name evidence="8" type="primary">Hmmr</name>
</gene>
<evidence type="ECO:0000256" key="2">
    <source>
        <dbReference type="ARBA" id="ARBA00022490"/>
    </source>
</evidence>
<keyword evidence="7" id="KW-1185">Reference proteome</keyword>
<evidence type="ECO:0000259" key="6">
    <source>
        <dbReference type="Pfam" id="PF15908"/>
    </source>
</evidence>
<feature type="region of interest" description="Disordered" evidence="5">
    <location>
        <begin position="1"/>
        <end position="86"/>
    </location>
</feature>
<dbReference type="GO" id="GO:0005540">
    <property type="term" value="F:hyaluronic acid binding"/>
    <property type="evidence" value="ECO:0007669"/>
    <property type="project" value="InterPro"/>
</dbReference>
<keyword evidence="8" id="KW-0675">Receptor</keyword>